<dbReference type="NCBIfam" id="NF037979">
    <property type="entry name" value="Na_transp"/>
    <property type="match status" value="1"/>
</dbReference>
<accession>A0A318KLD1</accession>
<evidence type="ECO:0000313" key="8">
    <source>
        <dbReference type="EMBL" id="PXX78569.1"/>
    </source>
</evidence>
<comment type="caution">
    <text evidence="8">The sequence shown here is derived from an EMBL/GenBank/DDBJ whole genome shotgun (WGS) entry which is preliminary data.</text>
</comment>
<dbReference type="STRING" id="1034346.GCA_000313565_02943"/>
<feature type="transmembrane region" description="Helical" evidence="7">
    <location>
        <begin position="349"/>
        <end position="375"/>
    </location>
</feature>
<proteinExistence type="inferred from homology"/>
<reference evidence="8 9" key="1">
    <citation type="submission" date="2018-05" db="EMBL/GenBank/DDBJ databases">
        <title>Genomic Encyclopedia of Type Strains, Phase IV (KMG-IV): sequencing the most valuable type-strain genomes for metagenomic binning, comparative biology and taxonomic classification.</title>
        <authorList>
            <person name="Goeker M."/>
        </authorList>
    </citation>
    <scope>NUCLEOTIDE SEQUENCE [LARGE SCALE GENOMIC DNA]</scope>
    <source>
        <strain evidence="8 9">JC118</strain>
    </source>
</reference>
<keyword evidence="5 7" id="KW-0472">Membrane</keyword>
<dbReference type="CDD" id="cd10336">
    <property type="entry name" value="SLC6sbd_Tyt1-Like"/>
    <property type="match status" value="1"/>
</dbReference>
<gene>
    <name evidence="8" type="ORF">DES51_107110</name>
</gene>
<evidence type="ECO:0000313" key="9">
    <source>
        <dbReference type="Proteomes" id="UP000247612"/>
    </source>
</evidence>
<feature type="transmembrane region" description="Helical" evidence="7">
    <location>
        <begin position="257"/>
        <end position="283"/>
    </location>
</feature>
<dbReference type="PROSITE" id="PS50267">
    <property type="entry name" value="NA_NEUROTRAN_SYMP_3"/>
    <property type="match status" value="1"/>
</dbReference>
<dbReference type="RefSeq" id="WP_022939219.1">
    <property type="nucleotide sequence ID" value="NZ_CABKRQ010000008.1"/>
</dbReference>
<protein>
    <recommendedName>
        <fullName evidence="6">Transporter</fullName>
    </recommendedName>
</protein>
<evidence type="ECO:0000256" key="4">
    <source>
        <dbReference type="ARBA" id="ARBA00022989"/>
    </source>
</evidence>
<feature type="transmembrane region" description="Helical" evidence="7">
    <location>
        <begin position="303"/>
        <end position="329"/>
    </location>
</feature>
<feature type="transmembrane region" description="Helical" evidence="7">
    <location>
        <begin position="177"/>
        <end position="197"/>
    </location>
</feature>
<evidence type="ECO:0000256" key="1">
    <source>
        <dbReference type="ARBA" id="ARBA00004141"/>
    </source>
</evidence>
<feature type="transmembrane region" description="Helical" evidence="7">
    <location>
        <begin position="89"/>
        <end position="117"/>
    </location>
</feature>
<keyword evidence="3 6" id="KW-0812">Transmembrane</keyword>
<feature type="transmembrane region" description="Helical" evidence="7">
    <location>
        <begin position="387"/>
        <end position="406"/>
    </location>
</feature>
<dbReference type="Pfam" id="PF00209">
    <property type="entry name" value="SNF"/>
    <property type="match status" value="2"/>
</dbReference>
<dbReference type="PANTHER" id="PTHR42948">
    <property type="entry name" value="TRANSPORTER"/>
    <property type="match status" value="1"/>
</dbReference>
<evidence type="ECO:0000256" key="2">
    <source>
        <dbReference type="ARBA" id="ARBA00022448"/>
    </source>
</evidence>
<dbReference type="EMBL" id="QJKH01000007">
    <property type="protein sequence ID" value="PXX78569.1"/>
    <property type="molecule type" value="Genomic_DNA"/>
</dbReference>
<dbReference type="SUPFAM" id="SSF161070">
    <property type="entry name" value="SNF-like"/>
    <property type="match status" value="1"/>
</dbReference>
<organism evidence="8 9">
    <name type="scientific">Dielma fastidiosa</name>
    <dbReference type="NCBI Taxonomy" id="1034346"/>
    <lineage>
        <taxon>Bacteria</taxon>
        <taxon>Bacillati</taxon>
        <taxon>Bacillota</taxon>
        <taxon>Erysipelotrichia</taxon>
        <taxon>Erysipelotrichales</taxon>
        <taxon>Erysipelotrichaceae</taxon>
        <taxon>Dielma</taxon>
    </lineage>
</organism>
<dbReference type="OrthoDB" id="9762833at2"/>
<keyword evidence="4 7" id="KW-1133">Transmembrane helix</keyword>
<dbReference type="InterPro" id="IPR000175">
    <property type="entry name" value="Na/ntran_symport"/>
</dbReference>
<evidence type="ECO:0000256" key="3">
    <source>
        <dbReference type="ARBA" id="ARBA00022692"/>
    </source>
</evidence>
<dbReference type="PRINTS" id="PR00176">
    <property type="entry name" value="NANEUSMPORT"/>
</dbReference>
<comment type="subcellular location">
    <subcellularLocation>
        <location evidence="1">Membrane</location>
        <topology evidence="1">Multi-pass membrane protein</topology>
    </subcellularLocation>
</comment>
<keyword evidence="6" id="KW-0769">Symport</keyword>
<dbReference type="PANTHER" id="PTHR42948:SF1">
    <property type="entry name" value="TRANSPORTER"/>
    <property type="match status" value="1"/>
</dbReference>
<feature type="transmembrane region" description="Helical" evidence="7">
    <location>
        <begin position="38"/>
        <end position="60"/>
    </location>
</feature>
<name>A0A318KLD1_9FIRM</name>
<dbReference type="InterPro" id="IPR037272">
    <property type="entry name" value="SNS_sf"/>
</dbReference>
<dbReference type="GO" id="GO:0015293">
    <property type="term" value="F:symporter activity"/>
    <property type="evidence" value="ECO:0007669"/>
    <property type="project" value="UniProtKB-KW"/>
</dbReference>
<evidence type="ECO:0000256" key="5">
    <source>
        <dbReference type="ARBA" id="ARBA00023136"/>
    </source>
</evidence>
<dbReference type="InterPro" id="IPR047218">
    <property type="entry name" value="YocR/YhdH-like"/>
</dbReference>
<keyword evidence="9" id="KW-1185">Reference proteome</keyword>
<dbReference type="Proteomes" id="UP000247612">
    <property type="component" value="Unassembled WGS sequence"/>
</dbReference>
<sequence>MEHTREKLSSRLGFIFLSAGCAIGLGNIWRFPYITGRYGGGAFVLIYLFFLVVLGIPVVVMEYSIGRRSQLSIARAFDVLEKKGQKWHLFSYAAMAGNYLLVMFYTTISGWMLAYFLKMVSGSFAGLDQAGVADTFSALQQDPIQSVLFMAAIILIGIVICSLGLQNGVERITKIMMTCLLAVMLLLVVRSVTLPNALEGLKFYLIPDFDKLREAGIYNAIYAAMGQACFTLSAGMGGMMIFGSYLDKKRTLGGEALNVMLLDTFVAITAGLIIFPACFAYGVPADQGPGLVFVTLPNIFNAMPFGTLWGSLFFIFMNFAAITTIVAVFENIMAFSMDLFHWTRKRACIVNFVLITLLSIPCALGFSILSGIQPFGAGSAILDLEDFLVSNVIMPLGAVLIILFCTTKRGWGWQHFIEEANTGKGFHFPQWTRFYISYILPCAVLFIFIMGIIDKFA</sequence>
<comment type="similarity">
    <text evidence="6">Belongs to the sodium:neurotransmitter symporter (SNF) (TC 2.A.22) family.</text>
</comment>
<dbReference type="GO" id="GO:0016020">
    <property type="term" value="C:membrane"/>
    <property type="evidence" value="ECO:0007669"/>
    <property type="project" value="UniProtKB-SubCell"/>
</dbReference>
<feature type="transmembrane region" description="Helical" evidence="7">
    <location>
        <begin position="217"/>
        <end position="245"/>
    </location>
</feature>
<feature type="transmembrane region" description="Helical" evidence="7">
    <location>
        <begin position="434"/>
        <end position="453"/>
    </location>
</feature>
<keyword evidence="2 6" id="KW-0813">Transport</keyword>
<evidence type="ECO:0000256" key="7">
    <source>
        <dbReference type="SAM" id="Phobius"/>
    </source>
</evidence>
<feature type="transmembrane region" description="Helical" evidence="7">
    <location>
        <begin position="12"/>
        <end position="32"/>
    </location>
</feature>
<dbReference type="AlphaFoldDB" id="A0A318KLD1"/>
<evidence type="ECO:0000256" key="6">
    <source>
        <dbReference type="RuleBase" id="RU003732"/>
    </source>
</evidence>
<feature type="transmembrane region" description="Helical" evidence="7">
    <location>
        <begin position="144"/>
        <end position="165"/>
    </location>
</feature>
<dbReference type="PROSITE" id="PS00610">
    <property type="entry name" value="NA_NEUROTRAN_SYMP_1"/>
    <property type="match status" value="1"/>
</dbReference>